<evidence type="ECO:0000313" key="2">
    <source>
        <dbReference type="Proteomes" id="UP001610818"/>
    </source>
</evidence>
<protein>
    <recommendedName>
        <fullName evidence="3">Transposase</fullName>
    </recommendedName>
</protein>
<name>A0ABW7R0J2_9ACTN</name>
<accession>A0ABW7R0J2</accession>
<comment type="caution">
    <text evidence="1">The sequence shown here is derived from an EMBL/GenBank/DDBJ whole genome shotgun (WGS) entry which is preliminary data.</text>
</comment>
<sequence length="41" mass="4733">MPKFYVEPTRLELERLFDVPWVVIAHIAEQLGIEDVPGPRA</sequence>
<gene>
    <name evidence="1" type="ORF">ACH4F9_37905</name>
</gene>
<dbReference type="Proteomes" id="UP001610818">
    <property type="component" value="Unassembled WGS sequence"/>
</dbReference>
<evidence type="ECO:0000313" key="1">
    <source>
        <dbReference type="EMBL" id="MFH8550782.1"/>
    </source>
</evidence>
<organism evidence="1 2">
    <name type="scientific">Streptomyces longisporoflavus</name>
    <dbReference type="NCBI Taxonomy" id="28044"/>
    <lineage>
        <taxon>Bacteria</taxon>
        <taxon>Bacillati</taxon>
        <taxon>Actinomycetota</taxon>
        <taxon>Actinomycetes</taxon>
        <taxon>Kitasatosporales</taxon>
        <taxon>Streptomycetaceae</taxon>
        <taxon>Streptomyces</taxon>
    </lineage>
</organism>
<proteinExistence type="predicted"/>
<evidence type="ECO:0008006" key="3">
    <source>
        <dbReference type="Google" id="ProtNLM"/>
    </source>
</evidence>
<reference evidence="1 2" key="1">
    <citation type="submission" date="2024-10" db="EMBL/GenBank/DDBJ databases">
        <title>The Natural Products Discovery Center: Release of the First 8490 Sequenced Strains for Exploring Actinobacteria Biosynthetic Diversity.</title>
        <authorList>
            <person name="Kalkreuter E."/>
            <person name="Kautsar S.A."/>
            <person name="Yang D."/>
            <person name="Bader C.D."/>
            <person name="Teijaro C.N."/>
            <person name="Fluegel L."/>
            <person name="Davis C.M."/>
            <person name="Simpson J.R."/>
            <person name="Lauterbach L."/>
            <person name="Steele A.D."/>
            <person name="Gui C."/>
            <person name="Meng S."/>
            <person name="Li G."/>
            <person name="Viehrig K."/>
            <person name="Ye F."/>
            <person name="Su P."/>
            <person name="Kiefer A.F."/>
            <person name="Nichols A."/>
            <person name="Cepeda A.J."/>
            <person name="Yan W."/>
            <person name="Fan B."/>
            <person name="Jiang Y."/>
            <person name="Adhikari A."/>
            <person name="Zheng C.-J."/>
            <person name="Schuster L."/>
            <person name="Cowan T.M."/>
            <person name="Smanski M.J."/>
            <person name="Chevrette M.G."/>
            <person name="De Carvalho L.P.S."/>
            <person name="Shen B."/>
        </authorList>
    </citation>
    <scope>NUCLEOTIDE SEQUENCE [LARGE SCALE GENOMIC DNA]</scope>
    <source>
        <strain evidence="1 2">NPDC017990</strain>
    </source>
</reference>
<dbReference type="RefSeq" id="WP_397717402.1">
    <property type="nucleotide sequence ID" value="NZ_JBIRGN010000008.1"/>
</dbReference>
<keyword evidence="2" id="KW-1185">Reference proteome</keyword>
<dbReference type="EMBL" id="JBIRGQ010000008">
    <property type="protein sequence ID" value="MFH8550782.1"/>
    <property type="molecule type" value="Genomic_DNA"/>
</dbReference>